<proteinExistence type="predicted"/>
<gene>
    <name evidence="1" type="ORF">ABZV61_39340</name>
</gene>
<organism evidence="1 2">
    <name type="scientific">Streptomyces sp. 900116325</name>
    <dbReference type="NCBI Taxonomy" id="3154295"/>
    <lineage>
        <taxon>Bacteria</taxon>
        <taxon>Bacillati</taxon>
        <taxon>Actinomycetota</taxon>
        <taxon>Actinomycetes</taxon>
        <taxon>Kitasatosporales</taxon>
        <taxon>Streptomycetaceae</taxon>
        <taxon>Streptomyces</taxon>
    </lineage>
</organism>
<dbReference type="Proteomes" id="UP001550044">
    <property type="component" value="Unassembled WGS sequence"/>
</dbReference>
<dbReference type="RefSeq" id="WP_356713058.1">
    <property type="nucleotide sequence ID" value="NZ_JBEXIP010000066.1"/>
</dbReference>
<accession>A0ABV2ULE4</accession>
<reference evidence="1 2" key="1">
    <citation type="submission" date="2024-06" db="EMBL/GenBank/DDBJ databases">
        <title>The Natural Products Discovery Center: Release of the First 8490 Sequenced Strains for Exploring Actinobacteria Biosynthetic Diversity.</title>
        <authorList>
            <person name="Kalkreuter E."/>
            <person name="Kautsar S.A."/>
            <person name="Yang D."/>
            <person name="Bader C.D."/>
            <person name="Teijaro C.N."/>
            <person name="Fluegel L."/>
            <person name="Davis C.M."/>
            <person name="Simpson J.R."/>
            <person name="Lauterbach L."/>
            <person name="Steele A.D."/>
            <person name="Gui C."/>
            <person name="Meng S."/>
            <person name="Li G."/>
            <person name="Viehrig K."/>
            <person name="Ye F."/>
            <person name="Su P."/>
            <person name="Kiefer A.F."/>
            <person name="Nichols A."/>
            <person name="Cepeda A.J."/>
            <person name="Yan W."/>
            <person name="Fan B."/>
            <person name="Jiang Y."/>
            <person name="Adhikari A."/>
            <person name="Zheng C.-J."/>
            <person name="Schuster L."/>
            <person name="Cowan T.M."/>
            <person name="Smanski M.J."/>
            <person name="Chevrette M.G."/>
            <person name="De Carvalho L.P.S."/>
            <person name="Shen B."/>
        </authorList>
    </citation>
    <scope>NUCLEOTIDE SEQUENCE [LARGE SCALE GENOMIC DNA]</scope>
    <source>
        <strain evidence="1 2">NPDC005137</strain>
    </source>
</reference>
<evidence type="ECO:0000313" key="2">
    <source>
        <dbReference type="Proteomes" id="UP001550044"/>
    </source>
</evidence>
<protein>
    <submittedName>
        <fullName evidence="1">Uncharacterized protein</fullName>
    </submittedName>
</protein>
<name>A0ABV2ULE4_9ACTN</name>
<dbReference type="EMBL" id="JBEXIP010000066">
    <property type="protein sequence ID" value="MET8438653.1"/>
    <property type="molecule type" value="Genomic_DNA"/>
</dbReference>
<evidence type="ECO:0000313" key="1">
    <source>
        <dbReference type="EMBL" id="MET8438653.1"/>
    </source>
</evidence>
<comment type="caution">
    <text evidence="1">The sequence shown here is derived from an EMBL/GenBank/DDBJ whole genome shotgun (WGS) entry which is preliminary data.</text>
</comment>
<keyword evidence="2" id="KW-1185">Reference proteome</keyword>
<sequence>MLLSSVSSLSLVGGGGERVVQAAVNRMAKAFPGLILCEFTGDMTAEGDIDVSPLAGLPHLRRLSLAIDRDRVRGIGTLPSWVDLHFL</sequence>